<sequence length="59" mass="6644">MRSQKKKRCLLWVSLWVAILSISMFSPHKAQATSASKIGVLLVGHGFFYRKSQVFQSCG</sequence>
<comment type="caution">
    <text evidence="2">The sequence shown here is derived from an EMBL/GenBank/DDBJ whole genome shotgun (WGS) entry which is preliminary data.</text>
</comment>
<feature type="chain" id="PRO_5012731298" evidence="1">
    <location>
        <begin position="33"/>
        <end position="59"/>
    </location>
</feature>
<dbReference type="STRING" id="1004156.AYP45_05855"/>
<dbReference type="EMBL" id="AYTS01000049">
    <property type="protein sequence ID" value="OOP57046.1"/>
    <property type="molecule type" value="Genomic_DNA"/>
</dbReference>
<dbReference type="AlphaFoldDB" id="A0A1V4AVA2"/>
<evidence type="ECO:0000256" key="1">
    <source>
        <dbReference type="SAM" id="SignalP"/>
    </source>
</evidence>
<dbReference type="Proteomes" id="UP000189681">
    <property type="component" value="Unassembled WGS sequence"/>
</dbReference>
<name>A0A1V4AVA2_9BACT</name>
<keyword evidence="1" id="KW-0732">Signal</keyword>
<evidence type="ECO:0000313" key="2">
    <source>
        <dbReference type="EMBL" id="OOP57046.1"/>
    </source>
</evidence>
<reference evidence="2 3" key="1">
    <citation type="journal article" date="2017" name="Water Res.">
        <title>Discovery and metagenomic analysis of an anammox bacterial enrichment related to Candidatus "Brocadia caroliniensis" in a full-scale glycerol-fed nitritation-denitritation separate centrate treatment process.</title>
        <authorList>
            <person name="Park H."/>
            <person name="Brotto A.C."/>
            <person name="van Loosdrecht M.C."/>
            <person name="Chandran K."/>
        </authorList>
    </citation>
    <scope>NUCLEOTIDE SEQUENCE [LARGE SCALE GENOMIC DNA]</scope>
    <source>
        <strain evidence="2">26THWARD</strain>
    </source>
</reference>
<feature type="signal peptide" evidence="1">
    <location>
        <begin position="1"/>
        <end position="32"/>
    </location>
</feature>
<accession>A0A1V4AVA2</accession>
<organism evidence="2 3">
    <name type="scientific">Candidatus Brocadia carolinensis</name>
    <dbReference type="NCBI Taxonomy" id="1004156"/>
    <lineage>
        <taxon>Bacteria</taxon>
        <taxon>Pseudomonadati</taxon>
        <taxon>Planctomycetota</taxon>
        <taxon>Candidatus Brocadiia</taxon>
        <taxon>Candidatus Brocadiales</taxon>
        <taxon>Candidatus Brocadiaceae</taxon>
        <taxon>Candidatus Brocadia</taxon>
    </lineage>
</organism>
<evidence type="ECO:0000313" key="3">
    <source>
        <dbReference type="Proteomes" id="UP000189681"/>
    </source>
</evidence>
<proteinExistence type="predicted"/>
<gene>
    <name evidence="2" type="ORF">AYP45_05855</name>
</gene>
<protein>
    <submittedName>
        <fullName evidence="2">Uncharacterized protein</fullName>
    </submittedName>
</protein>